<keyword evidence="5 10" id="KW-0378">Hydrolase</keyword>
<dbReference type="GO" id="GO:0005525">
    <property type="term" value="F:GTP binding"/>
    <property type="evidence" value="ECO:0007669"/>
    <property type="project" value="UniProtKB-UniRule"/>
</dbReference>
<dbReference type="Gene3D" id="1.20.120.140">
    <property type="entry name" value="Signal recognition particle SRP54, nucleotide-binding domain"/>
    <property type="match status" value="1"/>
</dbReference>
<evidence type="ECO:0000256" key="1">
    <source>
        <dbReference type="ARBA" id="ARBA00004515"/>
    </source>
</evidence>
<evidence type="ECO:0000256" key="10">
    <source>
        <dbReference type="HAMAP-Rule" id="MF_00920"/>
    </source>
</evidence>
<evidence type="ECO:0000313" key="13">
    <source>
        <dbReference type="EMBL" id="SDN50679.1"/>
    </source>
</evidence>
<evidence type="ECO:0000256" key="3">
    <source>
        <dbReference type="ARBA" id="ARBA00022490"/>
    </source>
</evidence>
<dbReference type="RefSeq" id="WP_244519421.1">
    <property type="nucleotide sequence ID" value="NZ_FNIT01000001.1"/>
</dbReference>
<evidence type="ECO:0000256" key="2">
    <source>
        <dbReference type="ARBA" id="ARBA00022475"/>
    </source>
</evidence>
<feature type="region of interest" description="Disordered" evidence="11">
    <location>
        <begin position="31"/>
        <end position="55"/>
    </location>
</feature>
<dbReference type="SMART" id="SM00382">
    <property type="entry name" value="AAA"/>
    <property type="match status" value="1"/>
</dbReference>
<reference evidence="13 14" key="1">
    <citation type="submission" date="2016-10" db="EMBL/GenBank/DDBJ databases">
        <authorList>
            <person name="de Groot N.N."/>
        </authorList>
    </citation>
    <scope>NUCLEOTIDE SEQUENCE [LARGE SCALE GENOMIC DNA]</scope>
    <source>
        <strain evidence="14">L7-484,KACC 16230,DSM 25025</strain>
    </source>
</reference>
<dbReference type="AlphaFoldDB" id="A0A1H0BYF1"/>
<dbReference type="STRING" id="1166073.SAMN05192530_10159"/>
<dbReference type="PANTHER" id="PTHR43134:SF1">
    <property type="entry name" value="SIGNAL RECOGNITION PARTICLE RECEPTOR SUBUNIT ALPHA"/>
    <property type="match status" value="1"/>
</dbReference>
<dbReference type="GO" id="GO:0006614">
    <property type="term" value="P:SRP-dependent cotranslational protein targeting to membrane"/>
    <property type="evidence" value="ECO:0007669"/>
    <property type="project" value="InterPro"/>
</dbReference>
<keyword evidence="7 10" id="KW-0472">Membrane</keyword>
<feature type="binding site" evidence="10">
    <location>
        <begin position="246"/>
        <end position="253"/>
    </location>
    <ligand>
        <name>GTP</name>
        <dbReference type="ChEBI" id="CHEBI:37565"/>
    </ligand>
</feature>
<dbReference type="InterPro" id="IPR042101">
    <property type="entry name" value="SRP54_N_sf"/>
</dbReference>
<keyword evidence="14" id="KW-1185">Reference proteome</keyword>
<dbReference type="GO" id="GO:0005737">
    <property type="term" value="C:cytoplasm"/>
    <property type="evidence" value="ECO:0007669"/>
    <property type="project" value="UniProtKB-SubCell"/>
</dbReference>
<feature type="binding site" evidence="10">
    <location>
        <begin position="392"/>
        <end position="395"/>
    </location>
    <ligand>
        <name>GTP</name>
        <dbReference type="ChEBI" id="CHEBI:37565"/>
    </ligand>
</feature>
<evidence type="ECO:0000256" key="4">
    <source>
        <dbReference type="ARBA" id="ARBA00022741"/>
    </source>
</evidence>
<comment type="subcellular location">
    <subcellularLocation>
        <location evidence="1">Cell inner membrane</location>
        <topology evidence="1">Peripheral membrane protein</topology>
        <orientation evidence="1">Cytoplasmic side</orientation>
    </subcellularLocation>
    <subcellularLocation>
        <location evidence="10">Cell membrane</location>
        <topology evidence="10">Peripheral membrane protein</topology>
        <orientation evidence="10">Cytoplasmic side</orientation>
    </subcellularLocation>
    <subcellularLocation>
        <location evidence="10">Cytoplasm</location>
    </subcellularLocation>
</comment>
<comment type="subunit">
    <text evidence="10">Part of the signal recognition particle protein translocation system, which is composed of SRP and FtsY. SRP is a ribonucleoprotein composed of Ffh and a 4.5S RNA molecule.</text>
</comment>
<dbReference type="CDD" id="cd17874">
    <property type="entry name" value="FtsY"/>
    <property type="match status" value="1"/>
</dbReference>
<dbReference type="GO" id="GO:0003924">
    <property type="term" value="F:GTPase activity"/>
    <property type="evidence" value="ECO:0007669"/>
    <property type="project" value="UniProtKB-UniRule"/>
</dbReference>
<dbReference type="EC" id="3.6.5.4" evidence="10"/>
<dbReference type="InterPro" id="IPR036225">
    <property type="entry name" value="SRP/SRP_N"/>
</dbReference>
<dbReference type="EMBL" id="FNIT01000001">
    <property type="protein sequence ID" value="SDN50679.1"/>
    <property type="molecule type" value="Genomic_DNA"/>
</dbReference>
<comment type="similarity">
    <text evidence="10">Belongs to the GTP-binding SRP family. FtsY subfamily.</text>
</comment>
<feature type="domain" description="SRP54-type proteins GTP-binding" evidence="12">
    <location>
        <begin position="413"/>
        <end position="426"/>
    </location>
</feature>
<dbReference type="Pfam" id="PF00448">
    <property type="entry name" value="SRP54"/>
    <property type="match status" value="1"/>
</dbReference>
<dbReference type="InterPro" id="IPR004390">
    <property type="entry name" value="SR_rcpt_FtsY"/>
</dbReference>
<organism evidence="13 14">
    <name type="scientific">Aureimonas jatrophae</name>
    <dbReference type="NCBI Taxonomy" id="1166073"/>
    <lineage>
        <taxon>Bacteria</taxon>
        <taxon>Pseudomonadati</taxon>
        <taxon>Pseudomonadota</taxon>
        <taxon>Alphaproteobacteria</taxon>
        <taxon>Hyphomicrobiales</taxon>
        <taxon>Aurantimonadaceae</taxon>
        <taxon>Aureimonas</taxon>
    </lineage>
</organism>
<dbReference type="PROSITE" id="PS00300">
    <property type="entry name" value="SRP54"/>
    <property type="match status" value="1"/>
</dbReference>
<proteinExistence type="inferred from homology"/>
<dbReference type="SMART" id="SM00963">
    <property type="entry name" value="SRP54_N"/>
    <property type="match status" value="1"/>
</dbReference>
<keyword evidence="8 10" id="KW-0675">Receptor</keyword>
<dbReference type="InterPro" id="IPR000897">
    <property type="entry name" value="SRP54_GTPase_dom"/>
</dbReference>
<evidence type="ECO:0000256" key="9">
    <source>
        <dbReference type="ARBA" id="ARBA00048027"/>
    </source>
</evidence>
<evidence type="ECO:0000256" key="8">
    <source>
        <dbReference type="ARBA" id="ARBA00023170"/>
    </source>
</evidence>
<dbReference type="SUPFAM" id="SSF52540">
    <property type="entry name" value="P-loop containing nucleoside triphosphate hydrolases"/>
    <property type="match status" value="1"/>
</dbReference>
<keyword evidence="6 10" id="KW-0342">GTP-binding</keyword>
<evidence type="ECO:0000256" key="7">
    <source>
        <dbReference type="ARBA" id="ARBA00023136"/>
    </source>
</evidence>
<keyword evidence="4 10" id="KW-0547">Nucleotide-binding</keyword>
<dbReference type="NCBIfam" id="TIGR00064">
    <property type="entry name" value="ftsY"/>
    <property type="match status" value="1"/>
</dbReference>
<keyword evidence="2 10" id="KW-1003">Cell membrane</keyword>
<feature type="binding site" evidence="10">
    <location>
        <begin position="328"/>
        <end position="332"/>
    </location>
    <ligand>
        <name>GTP</name>
        <dbReference type="ChEBI" id="CHEBI:37565"/>
    </ligand>
</feature>
<evidence type="ECO:0000259" key="12">
    <source>
        <dbReference type="PROSITE" id="PS00300"/>
    </source>
</evidence>
<dbReference type="Pfam" id="PF02881">
    <property type="entry name" value="SRP54_N"/>
    <property type="match status" value="1"/>
</dbReference>
<evidence type="ECO:0000256" key="6">
    <source>
        <dbReference type="ARBA" id="ARBA00023134"/>
    </source>
</evidence>
<comment type="function">
    <text evidence="10">Involved in targeting and insertion of nascent membrane proteins into the cytoplasmic membrane. Acts as a receptor for the complex formed by the signal recognition particle (SRP) and the ribosome-nascent chain (RNC). Interaction with SRP-RNC leads to the transfer of the RNC complex to the Sec translocase for insertion into the membrane, the hydrolysis of GTP by both Ffh and FtsY, and the dissociation of the SRP-FtsY complex into the individual components.</text>
</comment>
<comment type="catalytic activity">
    <reaction evidence="9 10">
        <text>GTP + H2O = GDP + phosphate + H(+)</text>
        <dbReference type="Rhea" id="RHEA:19669"/>
        <dbReference type="ChEBI" id="CHEBI:15377"/>
        <dbReference type="ChEBI" id="CHEBI:15378"/>
        <dbReference type="ChEBI" id="CHEBI:37565"/>
        <dbReference type="ChEBI" id="CHEBI:43474"/>
        <dbReference type="ChEBI" id="CHEBI:58189"/>
        <dbReference type="EC" id="3.6.5.4"/>
    </reaction>
</comment>
<dbReference type="Proteomes" id="UP000198793">
    <property type="component" value="Unassembled WGS sequence"/>
</dbReference>
<protein>
    <recommendedName>
        <fullName evidence="10">Signal recognition particle receptor FtsY</fullName>
        <shortName evidence="10">SRP receptor</shortName>
        <ecNumber evidence="10">3.6.5.4</ecNumber>
    </recommendedName>
</protein>
<feature type="region of interest" description="Disordered" evidence="11">
    <location>
        <begin position="1"/>
        <end position="20"/>
    </location>
</feature>
<evidence type="ECO:0000313" key="14">
    <source>
        <dbReference type="Proteomes" id="UP000198793"/>
    </source>
</evidence>
<dbReference type="InterPro" id="IPR027417">
    <property type="entry name" value="P-loop_NTPase"/>
</dbReference>
<accession>A0A1H0BYF1</accession>
<keyword evidence="3 10" id="KW-0963">Cytoplasm</keyword>
<dbReference type="InterPro" id="IPR013822">
    <property type="entry name" value="Signal_recog_particl_SRP54_hlx"/>
</dbReference>
<gene>
    <name evidence="10" type="primary">ftsY</name>
    <name evidence="13" type="ORF">SAMN05192530_10159</name>
</gene>
<dbReference type="InterPro" id="IPR003593">
    <property type="entry name" value="AAA+_ATPase"/>
</dbReference>
<dbReference type="SUPFAM" id="SSF47364">
    <property type="entry name" value="Domain of the SRP/SRP receptor G-proteins"/>
    <property type="match status" value="1"/>
</dbReference>
<feature type="compositionally biased region" description="Low complexity" evidence="11">
    <location>
        <begin position="10"/>
        <end position="20"/>
    </location>
</feature>
<evidence type="ECO:0000256" key="11">
    <source>
        <dbReference type="SAM" id="MobiDB-lite"/>
    </source>
</evidence>
<dbReference type="PANTHER" id="PTHR43134">
    <property type="entry name" value="SIGNAL RECOGNITION PARTICLE RECEPTOR SUBUNIT ALPHA"/>
    <property type="match status" value="1"/>
</dbReference>
<name>A0A1H0BYF1_9HYPH</name>
<dbReference type="FunFam" id="3.40.50.300:FF:000053">
    <property type="entry name" value="Signal recognition particle receptor FtsY"/>
    <property type="match status" value="1"/>
</dbReference>
<evidence type="ECO:0000256" key="5">
    <source>
        <dbReference type="ARBA" id="ARBA00022801"/>
    </source>
</evidence>
<dbReference type="GO" id="GO:0005047">
    <property type="term" value="F:signal recognition particle binding"/>
    <property type="evidence" value="ECO:0007669"/>
    <property type="project" value="TreeGrafter"/>
</dbReference>
<dbReference type="Gene3D" id="3.40.50.300">
    <property type="entry name" value="P-loop containing nucleotide triphosphate hydrolases"/>
    <property type="match status" value="1"/>
</dbReference>
<dbReference type="GO" id="GO:0005886">
    <property type="term" value="C:plasma membrane"/>
    <property type="evidence" value="ECO:0007669"/>
    <property type="project" value="UniProtKB-SubCell"/>
</dbReference>
<dbReference type="SMART" id="SM00962">
    <property type="entry name" value="SRP54"/>
    <property type="match status" value="1"/>
</dbReference>
<sequence>MGDVPAFDITPLETPAPALPAQTEVERTLAENDGGVAIEPEPVAVATHRDEPAPADHDEFAWLDAPLPPEEPDAAPFAPGSDAPDRVDVALSPVAGGPLDGIPGLAPIPAPPSRLPVDGEGWSLKEARVEAALTAEPRRPFFQRLREGLSRSSNQLGSQITALFTKRRLDETTLQEFEDVLIQADLGVETALRITDRLSDGRFGREISGEAVRAILAEEVEKALAPVALPLELDLSVKPHVMLVVGVNGTGKTTTIGKLAAKLRRGGLSVTLAAGDTFRAAAVEQLKIWGERTGSTVVAKAIGADAAGLAFEAYDEAVRNGSDVLIIDTAGRLQNRAELMDELAKIVRVLQKRVPDAPHTVLQTLDATTGQNALSQVDIFRNVAGVNGLVMTKLDGTARGGILVAIAAKHKLPVFFVGVGEGIDDLEPFKARDFAEAIAGRAGTA</sequence>
<dbReference type="HAMAP" id="MF_00920">
    <property type="entry name" value="FtsY"/>
    <property type="match status" value="1"/>
</dbReference>